<keyword evidence="2" id="KW-1185">Reference proteome</keyword>
<dbReference type="EMBL" id="JAJFAZ020000001">
    <property type="protein sequence ID" value="KAI5348377.1"/>
    <property type="molecule type" value="Genomic_DNA"/>
</dbReference>
<dbReference type="SUPFAM" id="SSF48239">
    <property type="entry name" value="Terpenoid cyclases/Protein prenyltransferases"/>
    <property type="match status" value="1"/>
</dbReference>
<dbReference type="AlphaFoldDB" id="A0AAD4WU73"/>
<dbReference type="Proteomes" id="UP001054821">
    <property type="component" value="Chromosome 1"/>
</dbReference>
<accession>A0AAD4WU73</accession>
<dbReference type="PANTHER" id="PTHR11764:SF44">
    <property type="entry name" value="LANOSTEROL SYNTHASE"/>
    <property type="match status" value="1"/>
</dbReference>
<evidence type="ECO:0000313" key="2">
    <source>
        <dbReference type="Proteomes" id="UP001054821"/>
    </source>
</evidence>
<dbReference type="Gene3D" id="1.50.10.20">
    <property type="match status" value="1"/>
</dbReference>
<name>A0AAD4WU73_PRUDU</name>
<dbReference type="GO" id="GO:0016104">
    <property type="term" value="P:triterpenoid biosynthetic process"/>
    <property type="evidence" value="ECO:0007669"/>
    <property type="project" value="InterPro"/>
</dbReference>
<dbReference type="InterPro" id="IPR018333">
    <property type="entry name" value="Squalene_cyclase"/>
</dbReference>
<protein>
    <submittedName>
        <fullName evidence="1">Uncharacterized protein</fullName>
    </submittedName>
</protein>
<sequence>MSTPYSPYEDEYGSMLKKAHEFIKNTQIREDCTENEKWYRQISKGGWPFSTQDHAWLVSDCSAEGLKVINAPCSKGFELLIITQWKMQIFLN</sequence>
<dbReference type="GO" id="GO:0005811">
    <property type="term" value="C:lipid droplet"/>
    <property type="evidence" value="ECO:0007669"/>
    <property type="project" value="InterPro"/>
</dbReference>
<dbReference type="PANTHER" id="PTHR11764">
    <property type="entry name" value="TERPENE CYCLASE/MUTASE FAMILY MEMBER"/>
    <property type="match status" value="1"/>
</dbReference>
<dbReference type="InterPro" id="IPR008930">
    <property type="entry name" value="Terpenoid_cyclase/PrenylTrfase"/>
</dbReference>
<comment type="caution">
    <text evidence="1">The sequence shown here is derived from an EMBL/GenBank/DDBJ whole genome shotgun (WGS) entry which is preliminary data.</text>
</comment>
<gene>
    <name evidence="1" type="ORF">L3X38_001264</name>
</gene>
<reference evidence="1 2" key="1">
    <citation type="journal article" date="2022" name="G3 (Bethesda)">
        <title>Whole-genome sequence and methylome profiling of the almond [Prunus dulcis (Mill.) D.A. Webb] cultivar 'Nonpareil'.</title>
        <authorList>
            <person name="D'Amico-Willman K.M."/>
            <person name="Ouma W.Z."/>
            <person name="Meulia T."/>
            <person name="Sideli G.M."/>
            <person name="Gradziel T.M."/>
            <person name="Fresnedo-Ramirez J."/>
        </authorList>
    </citation>
    <scope>NUCLEOTIDE SEQUENCE [LARGE SCALE GENOMIC DNA]</scope>
    <source>
        <strain evidence="1">Clone GOH B32 T37-40</strain>
    </source>
</reference>
<proteinExistence type="predicted"/>
<organism evidence="1 2">
    <name type="scientific">Prunus dulcis</name>
    <name type="common">Almond</name>
    <name type="synonym">Amygdalus dulcis</name>
    <dbReference type="NCBI Taxonomy" id="3755"/>
    <lineage>
        <taxon>Eukaryota</taxon>
        <taxon>Viridiplantae</taxon>
        <taxon>Streptophyta</taxon>
        <taxon>Embryophyta</taxon>
        <taxon>Tracheophyta</taxon>
        <taxon>Spermatophyta</taxon>
        <taxon>Magnoliopsida</taxon>
        <taxon>eudicotyledons</taxon>
        <taxon>Gunneridae</taxon>
        <taxon>Pentapetalae</taxon>
        <taxon>rosids</taxon>
        <taxon>fabids</taxon>
        <taxon>Rosales</taxon>
        <taxon>Rosaceae</taxon>
        <taxon>Amygdaloideae</taxon>
        <taxon>Amygdaleae</taxon>
        <taxon>Prunus</taxon>
    </lineage>
</organism>
<evidence type="ECO:0000313" key="1">
    <source>
        <dbReference type="EMBL" id="KAI5348377.1"/>
    </source>
</evidence>
<dbReference type="GO" id="GO:0031559">
    <property type="term" value="F:oxidosqualene cyclase activity"/>
    <property type="evidence" value="ECO:0007669"/>
    <property type="project" value="UniProtKB-ARBA"/>
</dbReference>